<proteinExistence type="inferred from homology"/>
<evidence type="ECO:0000313" key="15">
    <source>
        <dbReference type="Proteomes" id="UP000318741"/>
    </source>
</evidence>
<evidence type="ECO:0000256" key="12">
    <source>
        <dbReference type="RuleBase" id="RU003693"/>
    </source>
</evidence>
<evidence type="ECO:0000256" key="10">
    <source>
        <dbReference type="ARBA" id="ARBA00033381"/>
    </source>
</evidence>
<dbReference type="InterPro" id="IPR015422">
    <property type="entry name" value="PyrdxlP-dep_Trfase_small"/>
</dbReference>
<sequence>MTGDAGDPLGWVAEELGRLDREGLRRPTRVCRTLPGGRVEIDGRELWNFGSNDYLGLASRTVPVAPTPRGASALPSGATASPAVVGRSPEIAELERTIAEFEGTEDAVVFPTGYAANLGTVSALTGPGDVVFLERDCHACLVDGAKLGGGKLRVWRRAGPRPKGSDGFDTRIPVAQAKLEHALRKAANTRRRWIVADGVFSMDGDVAPVPALLALAEKHDAVVILDEAHATGVYGDAGRGVAERFGVPPDHPRLIRTGTLSKAVGTAGGFVSGSRGLCDYLRHAAKSHIFSTALPPAAAAAAAANLRWIASPKGVAARERLKDSAAYVGRRVRMCLGIGRVLGSDGSPILPILFDSPGAAVAASATLTDAGFFVPAIRPPTVPRGTSRLRISFSAAQLDDAVGELTNVLCFALKDAA</sequence>
<evidence type="ECO:0000256" key="4">
    <source>
        <dbReference type="ARBA" id="ARBA00011738"/>
    </source>
</evidence>
<evidence type="ECO:0000259" key="13">
    <source>
        <dbReference type="Pfam" id="PF00155"/>
    </source>
</evidence>
<evidence type="ECO:0000256" key="7">
    <source>
        <dbReference type="ARBA" id="ARBA00022756"/>
    </source>
</evidence>
<dbReference type="PANTHER" id="PTHR13693">
    <property type="entry name" value="CLASS II AMINOTRANSFERASE/8-AMINO-7-OXONONANOATE SYNTHASE"/>
    <property type="match status" value="1"/>
</dbReference>
<comment type="cofactor">
    <cofactor evidence="1 12">
        <name>pyridoxal 5'-phosphate</name>
        <dbReference type="ChEBI" id="CHEBI:597326"/>
    </cofactor>
</comment>
<dbReference type="EC" id="2.3.1.47" evidence="5"/>
<dbReference type="Gene3D" id="3.40.640.10">
    <property type="entry name" value="Type I PLP-dependent aspartate aminotransferase-like (Major domain)"/>
    <property type="match status" value="1"/>
</dbReference>
<dbReference type="InterPro" id="IPR015424">
    <property type="entry name" value="PyrdxlP-dep_Trfase"/>
</dbReference>
<dbReference type="Pfam" id="PF00155">
    <property type="entry name" value="Aminotran_1_2"/>
    <property type="match status" value="1"/>
</dbReference>
<dbReference type="KEGG" id="acaf:CA12_29300"/>
<dbReference type="RefSeq" id="WP_145359750.1">
    <property type="nucleotide sequence ID" value="NZ_CP036265.1"/>
</dbReference>
<dbReference type="Gene3D" id="3.90.1150.10">
    <property type="entry name" value="Aspartate Aminotransferase, domain 1"/>
    <property type="match status" value="1"/>
</dbReference>
<dbReference type="InterPro" id="IPR001917">
    <property type="entry name" value="Aminotrans_II_pyridoxalP_BS"/>
</dbReference>
<name>A0A517PBR1_9PLAN</name>
<dbReference type="InterPro" id="IPR004839">
    <property type="entry name" value="Aminotransferase_I/II_large"/>
</dbReference>
<keyword evidence="15" id="KW-1185">Reference proteome</keyword>
<keyword evidence="8 12" id="KW-0663">Pyridoxal phosphate</keyword>
<dbReference type="GO" id="GO:0008710">
    <property type="term" value="F:8-amino-7-oxononanoate synthase activity"/>
    <property type="evidence" value="ECO:0007669"/>
    <property type="project" value="UniProtKB-EC"/>
</dbReference>
<keyword evidence="7" id="KW-0093">Biotin biosynthesis</keyword>
<dbReference type="PANTHER" id="PTHR13693:SF100">
    <property type="entry name" value="8-AMINO-7-OXONONANOATE SYNTHASE"/>
    <property type="match status" value="1"/>
</dbReference>
<comment type="subunit">
    <text evidence="4">Homodimer.</text>
</comment>
<keyword evidence="6 14" id="KW-0808">Transferase</keyword>
<dbReference type="PROSITE" id="PS00599">
    <property type="entry name" value="AA_TRANSFER_CLASS_2"/>
    <property type="match status" value="1"/>
</dbReference>
<dbReference type="InterPro" id="IPR015421">
    <property type="entry name" value="PyrdxlP-dep_Trfase_major"/>
</dbReference>
<evidence type="ECO:0000256" key="2">
    <source>
        <dbReference type="ARBA" id="ARBA00004746"/>
    </source>
</evidence>
<evidence type="ECO:0000256" key="9">
    <source>
        <dbReference type="ARBA" id="ARBA00032610"/>
    </source>
</evidence>
<accession>A0A517PBR1</accession>
<comment type="pathway">
    <text evidence="2">Cofactor biosynthesis; biotin biosynthesis.</text>
</comment>
<evidence type="ECO:0000256" key="6">
    <source>
        <dbReference type="ARBA" id="ARBA00022679"/>
    </source>
</evidence>
<dbReference type="EMBL" id="CP036265">
    <property type="protein sequence ID" value="QDT16823.1"/>
    <property type="molecule type" value="Genomic_DNA"/>
</dbReference>
<evidence type="ECO:0000256" key="5">
    <source>
        <dbReference type="ARBA" id="ARBA00013187"/>
    </source>
</evidence>
<evidence type="ECO:0000256" key="11">
    <source>
        <dbReference type="ARBA" id="ARBA00047715"/>
    </source>
</evidence>
<dbReference type="GO" id="GO:0009102">
    <property type="term" value="P:biotin biosynthetic process"/>
    <property type="evidence" value="ECO:0007669"/>
    <property type="project" value="UniProtKB-KW"/>
</dbReference>
<keyword evidence="14" id="KW-0012">Acyltransferase</keyword>
<dbReference type="GO" id="GO:0030170">
    <property type="term" value="F:pyridoxal phosphate binding"/>
    <property type="evidence" value="ECO:0007669"/>
    <property type="project" value="InterPro"/>
</dbReference>
<dbReference type="OrthoDB" id="9807157at2"/>
<evidence type="ECO:0000256" key="8">
    <source>
        <dbReference type="ARBA" id="ARBA00022898"/>
    </source>
</evidence>
<organism evidence="14 15">
    <name type="scientific">Alienimonas californiensis</name>
    <dbReference type="NCBI Taxonomy" id="2527989"/>
    <lineage>
        <taxon>Bacteria</taxon>
        <taxon>Pseudomonadati</taxon>
        <taxon>Planctomycetota</taxon>
        <taxon>Planctomycetia</taxon>
        <taxon>Planctomycetales</taxon>
        <taxon>Planctomycetaceae</taxon>
        <taxon>Alienimonas</taxon>
    </lineage>
</organism>
<evidence type="ECO:0000313" key="14">
    <source>
        <dbReference type="EMBL" id="QDT16823.1"/>
    </source>
</evidence>
<dbReference type="SUPFAM" id="SSF53383">
    <property type="entry name" value="PLP-dependent transferases"/>
    <property type="match status" value="1"/>
</dbReference>
<evidence type="ECO:0000256" key="3">
    <source>
        <dbReference type="ARBA" id="ARBA00010008"/>
    </source>
</evidence>
<evidence type="ECO:0000256" key="1">
    <source>
        <dbReference type="ARBA" id="ARBA00001933"/>
    </source>
</evidence>
<comment type="similarity">
    <text evidence="3">Belongs to the class-II pyridoxal-phosphate-dependent aminotransferase family. BioF subfamily.</text>
</comment>
<protein>
    <recommendedName>
        <fullName evidence="5">8-amino-7-oxononanoate synthase</fullName>
        <ecNumber evidence="5">2.3.1.47</ecNumber>
    </recommendedName>
    <alternativeName>
        <fullName evidence="9">7-keto-8-amino-pelargonic acid synthase</fullName>
    </alternativeName>
    <alternativeName>
        <fullName evidence="10">8-amino-7-ketopelargonate synthase</fullName>
    </alternativeName>
</protein>
<dbReference type="InterPro" id="IPR050087">
    <property type="entry name" value="AON_synthase_class-II"/>
</dbReference>
<reference evidence="14 15" key="1">
    <citation type="submission" date="2019-02" db="EMBL/GenBank/DDBJ databases">
        <title>Deep-cultivation of Planctomycetes and their phenomic and genomic characterization uncovers novel biology.</title>
        <authorList>
            <person name="Wiegand S."/>
            <person name="Jogler M."/>
            <person name="Boedeker C."/>
            <person name="Pinto D."/>
            <person name="Vollmers J."/>
            <person name="Rivas-Marin E."/>
            <person name="Kohn T."/>
            <person name="Peeters S.H."/>
            <person name="Heuer A."/>
            <person name="Rast P."/>
            <person name="Oberbeckmann S."/>
            <person name="Bunk B."/>
            <person name="Jeske O."/>
            <person name="Meyerdierks A."/>
            <person name="Storesund J.E."/>
            <person name="Kallscheuer N."/>
            <person name="Luecker S."/>
            <person name="Lage O.M."/>
            <person name="Pohl T."/>
            <person name="Merkel B.J."/>
            <person name="Hornburger P."/>
            <person name="Mueller R.-W."/>
            <person name="Bruemmer F."/>
            <person name="Labrenz M."/>
            <person name="Spormann A.M."/>
            <person name="Op den Camp H."/>
            <person name="Overmann J."/>
            <person name="Amann R."/>
            <person name="Jetten M.S.M."/>
            <person name="Mascher T."/>
            <person name="Medema M.H."/>
            <person name="Devos D.P."/>
            <person name="Kaster A.-K."/>
            <person name="Ovreas L."/>
            <person name="Rohde M."/>
            <person name="Galperin M.Y."/>
            <person name="Jogler C."/>
        </authorList>
    </citation>
    <scope>NUCLEOTIDE SEQUENCE [LARGE SCALE GENOMIC DNA]</scope>
    <source>
        <strain evidence="14 15">CA12</strain>
    </source>
</reference>
<gene>
    <name evidence="14" type="primary">bioF</name>
    <name evidence="14" type="ORF">CA12_29300</name>
</gene>
<dbReference type="Proteomes" id="UP000318741">
    <property type="component" value="Chromosome"/>
</dbReference>
<dbReference type="AlphaFoldDB" id="A0A517PBR1"/>
<feature type="domain" description="Aminotransferase class I/classII large" evidence="13">
    <location>
        <begin position="46"/>
        <end position="402"/>
    </location>
</feature>
<comment type="catalytic activity">
    <reaction evidence="11">
        <text>6-carboxyhexanoyl-[ACP] + L-alanine + H(+) = (8S)-8-amino-7-oxononanoate + holo-[ACP] + CO2</text>
        <dbReference type="Rhea" id="RHEA:42288"/>
        <dbReference type="Rhea" id="RHEA-COMP:9685"/>
        <dbReference type="Rhea" id="RHEA-COMP:9955"/>
        <dbReference type="ChEBI" id="CHEBI:15378"/>
        <dbReference type="ChEBI" id="CHEBI:16526"/>
        <dbReference type="ChEBI" id="CHEBI:57972"/>
        <dbReference type="ChEBI" id="CHEBI:64479"/>
        <dbReference type="ChEBI" id="CHEBI:78846"/>
        <dbReference type="ChEBI" id="CHEBI:149468"/>
        <dbReference type="EC" id="2.3.1.47"/>
    </reaction>
</comment>